<keyword evidence="2" id="KW-0806">Transcription termination</keyword>
<dbReference type="PANTHER" id="PTHR13068">
    <property type="entry name" value="CGI-12 PROTEIN-RELATED"/>
    <property type="match status" value="1"/>
</dbReference>
<dbReference type="Gene3D" id="1.25.70.10">
    <property type="entry name" value="Transcription termination factor 3, mitochondrial"/>
    <property type="match status" value="2"/>
</dbReference>
<name>A0ABR2LEP0_9ASPA</name>
<dbReference type="InterPro" id="IPR038538">
    <property type="entry name" value="MTERF_sf"/>
</dbReference>
<comment type="caution">
    <text evidence="5">The sequence shown here is derived from an EMBL/GenBank/DDBJ whole genome shotgun (WGS) entry which is preliminary data.</text>
</comment>
<dbReference type="Pfam" id="PF02536">
    <property type="entry name" value="mTERF"/>
    <property type="match status" value="2"/>
</dbReference>
<evidence type="ECO:0000256" key="4">
    <source>
        <dbReference type="SAM" id="MobiDB-lite"/>
    </source>
</evidence>
<protein>
    <submittedName>
        <fullName evidence="5">Uncharacterized protein</fullName>
    </submittedName>
</protein>
<dbReference type="PANTHER" id="PTHR13068:SF3">
    <property type="entry name" value="MITOCHONDRIAL TRANSCRIPTION TERMINATION FACTOR FAMILY PROTEIN"/>
    <property type="match status" value="1"/>
</dbReference>
<reference evidence="5 6" key="1">
    <citation type="journal article" date="2022" name="Nat. Plants">
        <title>Genomes of leafy and leafless Platanthera orchids illuminate the evolution of mycoheterotrophy.</title>
        <authorList>
            <person name="Li M.H."/>
            <person name="Liu K.W."/>
            <person name="Li Z."/>
            <person name="Lu H.C."/>
            <person name="Ye Q.L."/>
            <person name="Zhang D."/>
            <person name="Wang J.Y."/>
            <person name="Li Y.F."/>
            <person name="Zhong Z.M."/>
            <person name="Liu X."/>
            <person name="Yu X."/>
            <person name="Liu D.K."/>
            <person name="Tu X.D."/>
            <person name="Liu B."/>
            <person name="Hao Y."/>
            <person name="Liao X.Y."/>
            <person name="Jiang Y.T."/>
            <person name="Sun W.H."/>
            <person name="Chen J."/>
            <person name="Chen Y.Q."/>
            <person name="Ai Y."/>
            <person name="Zhai J.W."/>
            <person name="Wu S.S."/>
            <person name="Zhou Z."/>
            <person name="Hsiao Y.Y."/>
            <person name="Wu W.L."/>
            <person name="Chen Y.Y."/>
            <person name="Lin Y.F."/>
            <person name="Hsu J.L."/>
            <person name="Li C.Y."/>
            <person name="Wang Z.W."/>
            <person name="Zhao X."/>
            <person name="Zhong W.Y."/>
            <person name="Ma X.K."/>
            <person name="Ma L."/>
            <person name="Huang J."/>
            <person name="Chen G.Z."/>
            <person name="Huang M.Z."/>
            <person name="Huang L."/>
            <person name="Peng D.H."/>
            <person name="Luo Y.B."/>
            <person name="Zou S.Q."/>
            <person name="Chen S.P."/>
            <person name="Lan S."/>
            <person name="Tsai W.C."/>
            <person name="Van de Peer Y."/>
            <person name="Liu Z.J."/>
        </authorList>
    </citation>
    <scope>NUCLEOTIDE SEQUENCE [LARGE SCALE GENOMIC DNA]</scope>
    <source>
        <strain evidence="5">Lor288</strain>
    </source>
</reference>
<dbReference type="SMART" id="SM00733">
    <property type="entry name" value="Mterf"/>
    <property type="match status" value="10"/>
</dbReference>
<evidence type="ECO:0000313" key="6">
    <source>
        <dbReference type="Proteomes" id="UP001412067"/>
    </source>
</evidence>
<gene>
    <name evidence="5" type="ORF">KSP40_PGU016138</name>
</gene>
<keyword evidence="6" id="KW-1185">Reference proteome</keyword>
<proteinExistence type="inferred from homology"/>
<dbReference type="InterPro" id="IPR003690">
    <property type="entry name" value="MTERF"/>
</dbReference>
<keyword evidence="3" id="KW-0809">Transit peptide</keyword>
<dbReference type="Proteomes" id="UP001412067">
    <property type="component" value="Unassembled WGS sequence"/>
</dbReference>
<evidence type="ECO:0000256" key="2">
    <source>
        <dbReference type="ARBA" id="ARBA00022472"/>
    </source>
</evidence>
<sequence>MPALAIPSAFPGLFEFPVERHSSSTNPSSCHLPLILPICRSSSRLIQPRRPPRFPTRVRFSAGENGQSSPREFEGSAIEEAREAIMEILREYGASEEDTLCIASNSPQYLDMIVESVRELDEHSLWSSWCPDMEKGGEDIGSLSFRSKVRCMAKSKRDCALLPFLESLGLRHSSAMLISRYLASEKLPDLIDKVKFVKEMLFSSSDNMLVLKKNARRMMMHLSIFTDDDIQVTLAFFEKMEARHGGLSILEQGDAYFPHLVESFPKLLLLSVENHLKPLADFLVLIGVPKASIRTVVLLYPPIIFFDIENDIKPRLDLLKKAGFEKDIGKILIKYPWVLSSCVQKNYDKIVVFFTSRKVPKESVDRAIKSWPHILGCSVNKMNSIVVQFGQLGVYGRRLVPVITSSPQLLLRKPDDFLQVVSFLKHLGFDAITIGKLLCRCPEIFAASVDDTLQRKVKILFDFGISKQYLPRVIRKYPELLLLDVNTTLLPRIWRTLIPDSSDPSPVPTSWSPRMRYLMDIGLSNKEAVSMISRFSPLLGYSIEAVFKPKLEFLQTNMQKPLKELVEYPRYFSYSLDKKIKPRYWILKGRNITCSLKDMLGKNNEEFVEEFMEIGLSPLPAPAPPEGVPPNSRGATIGSSAVQLWDFHPTKRSLCQSLRVVSIASTSITNLFKKLIKMINGLIWRNCGGRILRLGTENSYWRWGGAANEVFSPSSGRGGSRLIKRPQRPFVFHCSAAFVHAG</sequence>
<feature type="region of interest" description="Disordered" evidence="4">
    <location>
        <begin position="56"/>
        <end position="75"/>
    </location>
</feature>
<keyword evidence="2" id="KW-0805">Transcription regulation</keyword>
<comment type="similarity">
    <text evidence="1">Belongs to the mTERF family.</text>
</comment>
<evidence type="ECO:0000313" key="5">
    <source>
        <dbReference type="EMBL" id="KAK8939466.1"/>
    </source>
</evidence>
<keyword evidence="2" id="KW-0804">Transcription</keyword>
<organism evidence="5 6">
    <name type="scientific">Platanthera guangdongensis</name>
    <dbReference type="NCBI Taxonomy" id="2320717"/>
    <lineage>
        <taxon>Eukaryota</taxon>
        <taxon>Viridiplantae</taxon>
        <taxon>Streptophyta</taxon>
        <taxon>Embryophyta</taxon>
        <taxon>Tracheophyta</taxon>
        <taxon>Spermatophyta</taxon>
        <taxon>Magnoliopsida</taxon>
        <taxon>Liliopsida</taxon>
        <taxon>Asparagales</taxon>
        <taxon>Orchidaceae</taxon>
        <taxon>Orchidoideae</taxon>
        <taxon>Orchideae</taxon>
        <taxon>Orchidinae</taxon>
        <taxon>Platanthera</taxon>
    </lineage>
</organism>
<evidence type="ECO:0000256" key="1">
    <source>
        <dbReference type="ARBA" id="ARBA00007692"/>
    </source>
</evidence>
<dbReference type="EMBL" id="JBBWWR010000020">
    <property type="protein sequence ID" value="KAK8939466.1"/>
    <property type="molecule type" value="Genomic_DNA"/>
</dbReference>
<accession>A0ABR2LEP0</accession>
<evidence type="ECO:0000256" key="3">
    <source>
        <dbReference type="ARBA" id="ARBA00022946"/>
    </source>
</evidence>